<evidence type="ECO:0000256" key="6">
    <source>
        <dbReference type="SAM" id="Phobius"/>
    </source>
</evidence>
<dbReference type="Proteomes" id="UP000267521">
    <property type="component" value="Unassembled WGS sequence"/>
</dbReference>
<evidence type="ECO:0000256" key="4">
    <source>
        <dbReference type="ARBA" id="ARBA00022989"/>
    </source>
</evidence>
<dbReference type="PANTHER" id="PTHR42920:SF5">
    <property type="entry name" value="EAMA DOMAIN-CONTAINING PROTEIN"/>
    <property type="match status" value="1"/>
</dbReference>
<gene>
    <name evidence="9" type="ORF">EBQ25_01230</name>
    <name evidence="8" type="ORF">EBQ26_09645</name>
</gene>
<feature type="transmembrane region" description="Helical" evidence="6">
    <location>
        <begin position="187"/>
        <end position="206"/>
    </location>
</feature>
<dbReference type="GO" id="GO:0005886">
    <property type="term" value="C:plasma membrane"/>
    <property type="evidence" value="ECO:0007669"/>
    <property type="project" value="UniProtKB-SubCell"/>
</dbReference>
<evidence type="ECO:0000256" key="3">
    <source>
        <dbReference type="ARBA" id="ARBA00022692"/>
    </source>
</evidence>
<dbReference type="SUPFAM" id="SSF103481">
    <property type="entry name" value="Multidrug resistance efflux transporter EmrE"/>
    <property type="match status" value="2"/>
</dbReference>
<keyword evidence="10" id="KW-1185">Reference proteome</keyword>
<dbReference type="InterPro" id="IPR000620">
    <property type="entry name" value="EamA_dom"/>
</dbReference>
<evidence type="ECO:0000313" key="8">
    <source>
        <dbReference type="EMBL" id="RMW96222.1"/>
    </source>
</evidence>
<feature type="domain" description="EamA" evidence="7">
    <location>
        <begin position="157"/>
        <end position="286"/>
    </location>
</feature>
<sequence>MSSPSRPLSFGLSRQELALIVITMVWGVTFVVVHTAMRYSGPLFFVGLRFVTAALLGMLVFHRAMAGLNRREIGAGIAIGASMCLGYGLQTYGLQTISSSKSAFITALYVPLVPLLQWLVLRRPPHWMSLIGVALAFAGLVLLAGPDGSLSLQMSRGEWATLLSAVALAGEIILISRFAGKVDVRRVTVIQLFAAGALSFLFMPVTGEAIPAFSWVWLLAALGMATASILIQLTMNWAQKTVSPTRATLIYAGEPVWGGIAGRIAGERLPGLAIVGAALIVLGVVVSELRPSWRKRI</sequence>
<evidence type="ECO:0000313" key="9">
    <source>
        <dbReference type="EMBL" id="RMX02862.1"/>
    </source>
</evidence>
<keyword evidence="3 6" id="KW-0812">Transmembrane</keyword>
<evidence type="ECO:0000256" key="2">
    <source>
        <dbReference type="ARBA" id="ARBA00022475"/>
    </source>
</evidence>
<feature type="transmembrane region" description="Helical" evidence="6">
    <location>
        <begin position="17"/>
        <end position="37"/>
    </location>
</feature>
<accession>A0A3M6QK73</accession>
<dbReference type="PANTHER" id="PTHR42920">
    <property type="entry name" value="OS03G0707200 PROTEIN-RELATED"/>
    <property type="match status" value="1"/>
</dbReference>
<feature type="transmembrane region" description="Helical" evidence="6">
    <location>
        <begin position="73"/>
        <end position="90"/>
    </location>
</feature>
<evidence type="ECO:0000313" key="10">
    <source>
        <dbReference type="Proteomes" id="UP000267035"/>
    </source>
</evidence>
<comment type="subcellular location">
    <subcellularLocation>
        <location evidence="1">Cell membrane</location>
        <topology evidence="1">Multi-pass membrane protein</topology>
    </subcellularLocation>
</comment>
<keyword evidence="2" id="KW-1003">Cell membrane</keyword>
<reference evidence="10 11" key="1">
    <citation type="submission" date="2018-10" db="EMBL/GenBank/DDBJ databases">
        <title>Comamonadaceae CDC group NO-1 genome sequencing and assembly.</title>
        <authorList>
            <person name="Bernier A.-M."/>
            <person name="Bernard K."/>
        </authorList>
    </citation>
    <scope>NUCLEOTIDE SEQUENCE [LARGE SCALE GENOMIC DNA]</scope>
    <source>
        <strain evidence="9 10">NML161473</strain>
        <strain evidence="8 11">NML970147</strain>
    </source>
</reference>
<feature type="transmembrane region" description="Helical" evidence="6">
    <location>
        <begin position="102"/>
        <end position="120"/>
    </location>
</feature>
<feature type="transmembrane region" description="Helical" evidence="6">
    <location>
        <begin position="212"/>
        <end position="235"/>
    </location>
</feature>
<proteinExistence type="predicted"/>
<feature type="transmembrane region" description="Helical" evidence="6">
    <location>
        <begin position="127"/>
        <end position="145"/>
    </location>
</feature>
<dbReference type="InterPro" id="IPR037185">
    <property type="entry name" value="EmrE-like"/>
</dbReference>
<dbReference type="EMBL" id="RDQM01000012">
    <property type="protein sequence ID" value="RMW96222.1"/>
    <property type="molecule type" value="Genomic_DNA"/>
</dbReference>
<name>A0A3M6PYV6_9BURK</name>
<keyword evidence="4 6" id="KW-1133">Transmembrane helix</keyword>
<feature type="transmembrane region" description="Helical" evidence="6">
    <location>
        <begin position="43"/>
        <end position="61"/>
    </location>
</feature>
<accession>A0A3M6PYV6</accession>
<dbReference type="EMBL" id="RDQL01000001">
    <property type="protein sequence ID" value="RMX02862.1"/>
    <property type="molecule type" value="Genomic_DNA"/>
</dbReference>
<evidence type="ECO:0000256" key="1">
    <source>
        <dbReference type="ARBA" id="ARBA00004651"/>
    </source>
</evidence>
<dbReference type="Proteomes" id="UP000267035">
    <property type="component" value="Unassembled WGS sequence"/>
</dbReference>
<dbReference type="AlphaFoldDB" id="A0A3M6PYV6"/>
<feature type="transmembrane region" description="Helical" evidence="6">
    <location>
        <begin position="271"/>
        <end position="289"/>
    </location>
</feature>
<evidence type="ECO:0000259" key="7">
    <source>
        <dbReference type="Pfam" id="PF00892"/>
    </source>
</evidence>
<evidence type="ECO:0000313" key="11">
    <source>
        <dbReference type="Proteomes" id="UP000267521"/>
    </source>
</evidence>
<dbReference type="InterPro" id="IPR051258">
    <property type="entry name" value="Diverse_Substrate_Transporter"/>
</dbReference>
<feature type="domain" description="EamA" evidence="7">
    <location>
        <begin position="17"/>
        <end position="143"/>
    </location>
</feature>
<dbReference type="Pfam" id="PF00892">
    <property type="entry name" value="EamA"/>
    <property type="match status" value="2"/>
</dbReference>
<evidence type="ECO:0000256" key="5">
    <source>
        <dbReference type="ARBA" id="ARBA00023136"/>
    </source>
</evidence>
<organism evidence="8 11">
    <name type="scientific">Allofranklinella schreckenbergeri</name>
    <dbReference type="NCBI Taxonomy" id="1076744"/>
    <lineage>
        <taxon>Bacteria</taxon>
        <taxon>Pseudomonadati</taxon>
        <taxon>Pseudomonadota</taxon>
        <taxon>Betaproteobacteria</taxon>
        <taxon>Burkholderiales</taxon>
        <taxon>Comamonadaceae</taxon>
        <taxon>Allofranklinella</taxon>
    </lineage>
</organism>
<comment type="caution">
    <text evidence="8">The sequence shown here is derived from an EMBL/GenBank/DDBJ whole genome shotgun (WGS) entry which is preliminary data.</text>
</comment>
<dbReference type="RefSeq" id="WP_122238811.1">
    <property type="nucleotide sequence ID" value="NZ_RDQL01000001.1"/>
</dbReference>
<feature type="transmembrane region" description="Helical" evidence="6">
    <location>
        <begin position="157"/>
        <end position="175"/>
    </location>
</feature>
<keyword evidence="5 6" id="KW-0472">Membrane</keyword>
<protein>
    <submittedName>
        <fullName evidence="8">DMT family transporter</fullName>
    </submittedName>
</protein>